<reference evidence="1" key="1">
    <citation type="submission" date="2021-03" db="EMBL/GenBank/DDBJ databases">
        <title>Leucobacter chromiisoli sp. nov., isolated from chromium-containing soil of chemical plant.</title>
        <authorList>
            <person name="Xu Z."/>
        </authorList>
    </citation>
    <scope>NUCLEOTIDE SEQUENCE</scope>
    <source>
        <strain evidence="1">S27</strain>
    </source>
</reference>
<gene>
    <name evidence="1" type="ORF">J4H92_14975</name>
</gene>
<dbReference type="AlphaFoldDB" id="A0A939MRG5"/>
<proteinExistence type="predicted"/>
<name>A0A939MRG5_9MICO</name>
<evidence type="ECO:0000313" key="2">
    <source>
        <dbReference type="Proteomes" id="UP000664382"/>
    </source>
</evidence>
<protein>
    <submittedName>
        <fullName evidence="1">Uncharacterized protein</fullName>
    </submittedName>
</protein>
<dbReference type="RefSeq" id="WP_208098978.1">
    <property type="nucleotide sequence ID" value="NZ_JAGDYM010000021.1"/>
</dbReference>
<dbReference type="Proteomes" id="UP000664382">
    <property type="component" value="Unassembled WGS sequence"/>
</dbReference>
<comment type="caution">
    <text evidence="1">The sequence shown here is derived from an EMBL/GenBank/DDBJ whole genome shotgun (WGS) entry which is preliminary data.</text>
</comment>
<keyword evidence="2" id="KW-1185">Reference proteome</keyword>
<dbReference type="EMBL" id="JAGDYM010000021">
    <property type="protein sequence ID" value="MBO1903246.1"/>
    <property type="molecule type" value="Genomic_DNA"/>
</dbReference>
<sequence>MLNRNIQWCSTVRILNQQKRRLDDALRDLAALVTADVGLDFDWSVPAPLERTSGDPESAIALRILLYSLDGGTLARVQKAIGQRWPAVTVRTSSEKDGSPMLKQYARNADLVVVATRRAAHAATGCIADNAGSALVRYPDGAGSASMLRAVLAGIDELTV</sequence>
<evidence type="ECO:0000313" key="1">
    <source>
        <dbReference type="EMBL" id="MBO1903246.1"/>
    </source>
</evidence>
<accession>A0A939MRG5</accession>
<organism evidence="1 2">
    <name type="scientific">Leucobacter weissii</name>
    <dbReference type="NCBI Taxonomy" id="1983706"/>
    <lineage>
        <taxon>Bacteria</taxon>
        <taxon>Bacillati</taxon>
        <taxon>Actinomycetota</taxon>
        <taxon>Actinomycetes</taxon>
        <taxon>Micrococcales</taxon>
        <taxon>Microbacteriaceae</taxon>
        <taxon>Leucobacter</taxon>
    </lineage>
</organism>